<dbReference type="Proteomes" id="UP000488299">
    <property type="component" value="Unassembled WGS sequence"/>
</dbReference>
<protein>
    <submittedName>
        <fullName evidence="2">PQQ-dependent sugar dehydrogenase</fullName>
    </submittedName>
</protein>
<dbReference type="EMBL" id="WELI01000002">
    <property type="protein sequence ID" value="KAB7731808.1"/>
    <property type="molecule type" value="Genomic_DNA"/>
</dbReference>
<comment type="caution">
    <text evidence="2">The sequence shown here is derived from an EMBL/GenBank/DDBJ whole genome shotgun (WGS) entry which is preliminary data.</text>
</comment>
<evidence type="ECO:0000313" key="2">
    <source>
        <dbReference type="EMBL" id="KAB7731808.1"/>
    </source>
</evidence>
<evidence type="ECO:0000313" key="3">
    <source>
        <dbReference type="Proteomes" id="UP000488299"/>
    </source>
</evidence>
<organism evidence="2 3">
    <name type="scientific">Rudanella paleaurantiibacter</name>
    <dbReference type="NCBI Taxonomy" id="2614655"/>
    <lineage>
        <taxon>Bacteria</taxon>
        <taxon>Pseudomonadati</taxon>
        <taxon>Bacteroidota</taxon>
        <taxon>Cytophagia</taxon>
        <taxon>Cytophagales</taxon>
        <taxon>Cytophagaceae</taxon>
        <taxon>Rudanella</taxon>
    </lineage>
</organism>
<dbReference type="Pfam" id="PF07995">
    <property type="entry name" value="GSDH"/>
    <property type="match status" value="1"/>
</dbReference>
<dbReference type="PROSITE" id="PS51257">
    <property type="entry name" value="PROKAR_LIPOPROTEIN"/>
    <property type="match status" value="1"/>
</dbReference>
<dbReference type="PANTHER" id="PTHR19328">
    <property type="entry name" value="HEDGEHOG-INTERACTING PROTEIN"/>
    <property type="match status" value="1"/>
</dbReference>
<dbReference type="SUPFAM" id="SSF50952">
    <property type="entry name" value="Soluble quinoprotein glucose dehydrogenase"/>
    <property type="match status" value="1"/>
</dbReference>
<keyword evidence="3" id="KW-1185">Reference proteome</keyword>
<evidence type="ECO:0000259" key="1">
    <source>
        <dbReference type="Pfam" id="PF07995"/>
    </source>
</evidence>
<name>A0A7J5U2D9_9BACT</name>
<dbReference type="Gene3D" id="2.120.10.30">
    <property type="entry name" value="TolB, C-terminal domain"/>
    <property type="match status" value="1"/>
</dbReference>
<dbReference type="AlphaFoldDB" id="A0A7J5U2D9"/>
<reference evidence="2 3" key="1">
    <citation type="submission" date="2019-10" db="EMBL/GenBank/DDBJ databases">
        <title>Rudanella paleaurantiibacter sp. nov., isolated from sludge.</title>
        <authorList>
            <person name="Xu S.Q."/>
        </authorList>
    </citation>
    <scope>NUCLEOTIDE SEQUENCE [LARGE SCALE GENOMIC DNA]</scope>
    <source>
        <strain evidence="2 3">HX-22-17</strain>
    </source>
</reference>
<proteinExistence type="predicted"/>
<dbReference type="InterPro" id="IPR011041">
    <property type="entry name" value="Quinoprot_gluc/sorb_DH_b-prop"/>
</dbReference>
<dbReference type="InterPro" id="IPR012938">
    <property type="entry name" value="Glc/Sorbosone_DH"/>
</dbReference>
<accession>A0A7J5U2D9</accession>
<dbReference type="InterPro" id="IPR011042">
    <property type="entry name" value="6-blade_b-propeller_TolB-like"/>
</dbReference>
<dbReference type="RefSeq" id="WP_152123400.1">
    <property type="nucleotide sequence ID" value="NZ_WELI01000002.1"/>
</dbReference>
<sequence length="394" mass="42172">MNRVLAVASFALIGLAGCNEPTNNATTTTAPVSTTATPATSAGAPNLQMQTILTGYQIIWGMDFLPNGDLLFTEKQGRVYRYTNNTATELTGFPADVNARGQGGLLDLRVHPNYASNGWVYAVYSSAPTGNGPTQLNLARFKVSGNQITDLSTIFKTSATNTWQGHYGGRIEFDRDGLLYLSVGEGGSGTYGGPNAPNQNGQNLNSDWGKIHRLTDSGGIPANNPILPGRTTPSTIFSYGHRNPQGMALNPTTGDIWATEHGPRGGDEVNIIQAGRNYGWPVVSNGLNYDGSVISSSPTRQGVQAPIFTWTPSMGPSGLAFLTSETFKGWKGDLMVGGLALTYLSRCDVRDNTITGEEKLLDRQGRVRCVRQGPDGNLYISLENPGRIIRIVPQ</sequence>
<dbReference type="PANTHER" id="PTHR19328:SF75">
    <property type="entry name" value="ALDOSE SUGAR DEHYDROGENASE YLII"/>
    <property type="match status" value="1"/>
</dbReference>
<gene>
    <name evidence="2" type="ORF">F5984_06165</name>
</gene>
<feature type="domain" description="Glucose/Sorbosone dehydrogenase" evidence="1">
    <location>
        <begin position="59"/>
        <end position="390"/>
    </location>
</feature>